<feature type="non-terminal residue" evidence="4">
    <location>
        <position position="1"/>
    </location>
</feature>
<dbReference type="EMBL" id="BLLF01003287">
    <property type="protein sequence ID" value="GFH26916.1"/>
    <property type="molecule type" value="Genomic_DNA"/>
</dbReference>
<dbReference type="PROSITE" id="PS51186">
    <property type="entry name" value="GNAT"/>
    <property type="match status" value="1"/>
</dbReference>
<evidence type="ECO:0000256" key="1">
    <source>
        <dbReference type="ARBA" id="ARBA00022679"/>
    </source>
</evidence>
<dbReference type="Proteomes" id="UP000485058">
    <property type="component" value="Unassembled WGS sequence"/>
</dbReference>
<sequence>SMRRCMSTPRACPCASLRGLILGLLEELQPAVLASLRLGVREAEVLEQLLVWIRACGLSIEADVHACLDSEVRAVWLLEGCQTTDCLVALASDSQQVVLGCIDIRLPRAATGVHPAGVPAEDHQGAYLLNVVVHMDWRGQGVGKALMRGAMERAHSHWQASNLYTHVAADNEVAWGLYRSCGFEEHSCEAKYSQASALACALIACVEAEAAAVASMGEVCLAARLTMAEV</sequence>
<keyword evidence="2" id="KW-0012">Acyltransferase</keyword>
<proteinExistence type="predicted"/>
<keyword evidence="5" id="KW-1185">Reference proteome</keyword>
<dbReference type="Gene3D" id="3.40.630.30">
    <property type="match status" value="1"/>
</dbReference>
<dbReference type="PANTHER" id="PTHR43877">
    <property type="entry name" value="AMINOALKYLPHOSPHONATE N-ACETYLTRANSFERASE-RELATED-RELATED"/>
    <property type="match status" value="1"/>
</dbReference>
<dbReference type="AlphaFoldDB" id="A0A6A0A3A8"/>
<keyword evidence="1" id="KW-0808">Transferase</keyword>
<feature type="domain" description="N-acetyltransferase" evidence="3">
    <location>
        <begin position="44"/>
        <end position="209"/>
    </location>
</feature>
<organism evidence="4 5">
    <name type="scientific">Haematococcus lacustris</name>
    <name type="common">Green alga</name>
    <name type="synonym">Haematococcus pluvialis</name>
    <dbReference type="NCBI Taxonomy" id="44745"/>
    <lineage>
        <taxon>Eukaryota</taxon>
        <taxon>Viridiplantae</taxon>
        <taxon>Chlorophyta</taxon>
        <taxon>core chlorophytes</taxon>
        <taxon>Chlorophyceae</taxon>
        <taxon>CS clade</taxon>
        <taxon>Chlamydomonadales</taxon>
        <taxon>Haematococcaceae</taxon>
        <taxon>Haematococcus</taxon>
    </lineage>
</organism>
<protein>
    <recommendedName>
        <fullName evidence="3">N-acetyltransferase domain-containing protein</fullName>
    </recommendedName>
</protein>
<reference evidence="4 5" key="1">
    <citation type="submission" date="2020-02" db="EMBL/GenBank/DDBJ databases">
        <title>Draft genome sequence of Haematococcus lacustris strain NIES-144.</title>
        <authorList>
            <person name="Morimoto D."/>
            <person name="Nakagawa S."/>
            <person name="Yoshida T."/>
            <person name="Sawayama S."/>
        </authorList>
    </citation>
    <scope>NUCLEOTIDE SEQUENCE [LARGE SCALE GENOMIC DNA]</scope>
    <source>
        <strain evidence="4 5">NIES-144</strain>
    </source>
</reference>
<dbReference type="InterPro" id="IPR000182">
    <property type="entry name" value="GNAT_dom"/>
</dbReference>
<dbReference type="InterPro" id="IPR016181">
    <property type="entry name" value="Acyl_CoA_acyltransferase"/>
</dbReference>
<comment type="caution">
    <text evidence="4">The sequence shown here is derived from an EMBL/GenBank/DDBJ whole genome shotgun (WGS) entry which is preliminary data.</text>
</comment>
<accession>A0A6A0A3A8</accession>
<name>A0A6A0A3A8_HAELA</name>
<dbReference type="SUPFAM" id="SSF55729">
    <property type="entry name" value="Acyl-CoA N-acyltransferases (Nat)"/>
    <property type="match status" value="1"/>
</dbReference>
<dbReference type="GO" id="GO:0016747">
    <property type="term" value="F:acyltransferase activity, transferring groups other than amino-acyl groups"/>
    <property type="evidence" value="ECO:0007669"/>
    <property type="project" value="InterPro"/>
</dbReference>
<evidence type="ECO:0000256" key="2">
    <source>
        <dbReference type="ARBA" id="ARBA00023315"/>
    </source>
</evidence>
<evidence type="ECO:0000313" key="5">
    <source>
        <dbReference type="Proteomes" id="UP000485058"/>
    </source>
</evidence>
<dbReference type="Pfam" id="PF00583">
    <property type="entry name" value="Acetyltransf_1"/>
    <property type="match status" value="1"/>
</dbReference>
<dbReference type="InterPro" id="IPR050832">
    <property type="entry name" value="Bact_Acetyltransf"/>
</dbReference>
<evidence type="ECO:0000259" key="3">
    <source>
        <dbReference type="PROSITE" id="PS51186"/>
    </source>
</evidence>
<gene>
    <name evidence="4" type="ORF">HaLaN_25148</name>
</gene>
<dbReference type="CDD" id="cd04301">
    <property type="entry name" value="NAT_SF"/>
    <property type="match status" value="1"/>
</dbReference>
<evidence type="ECO:0000313" key="4">
    <source>
        <dbReference type="EMBL" id="GFH26916.1"/>
    </source>
</evidence>